<dbReference type="AlphaFoldDB" id="A0A5M6D818"/>
<accession>A0A5M6D818</accession>
<feature type="compositionally biased region" description="Low complexity" evidence="1">
    <location>
        <begin position="12"/>
        <end position="24"/>
    </location>
</feature>
<reference evidence="2 3" key="1">
    <citation type="submission" date="2019-08" db="EMBL/GenBank/DDBJ databases">
        <authorList>
            <person name="Dhanesh K."/>
            <person name="Kumar G."/>
            <person name="Sasikala C."/>
            <person name="Venkata Ramana C."/>
        </authorList>
    </citation>
    <scope>NUCLEOTIDE SEQUENCE [LARGE SCALE GENOMIC DNA]</scope>
    <source>
        <strain evidence="2 3">JC645</strain>
    </source>
</reference>
<evidence type="ECO:0000313" key="2">
    <source>
        <dbReference type="EMBL" id="KAA5543694.1"/>
    </source>
</evidence>
<feature type="region of interest" description="Disordered" evidence="1">
    <location>
        <begin position="172"/>
        <end position="227"/>
    </location>
</feature>
<evidence type="ECO:0008006" key="4">
    <source>
        <dbReference type="Google" id="ProtNLM"/>
    </source>
</evidence>
<feature type="region of interest" description="Disordered" evidence="1">
    <location>
        <begin position="1"/>
        <end position="51"/>
    </location>
</feature>
<dbReference type="EMBL" id="VWOX01000005">
    <property type="protein sequence ID" value="KAA5543694.1"/>
    <property type="molecule type" value="Genomic_DNA"/>
</dbReference>
<proteinExistence type="predicted"/>
<sequence length="227" mass="25282">MPESLHKEKNQPPTDTAAPNADPPLRYASDPSPEQAANLPTLELSRPDPSGDYADRCKQALLLAEEAFAKTGSWVIFFREILGVEGVVRQLFPDDQERAEFIDGPEHATLREMLAAIRSQDQSKSDSAEPERMITIRIPRSLHDLLREESEGCELSINKLCITKLLQPVDPRFIPEQQGRRRGRRPGPQGTRPRQDASGGARQTREAHATTWSRTTGNGQTTHGQNS</sequence>
<dbReference type="Proteomes" id="UP000324479">
    <property type="component" value="Unassembled WGS sequence"/>
</dbReference>
<feature type="compositionally biased region" description="Basic and acidic residues" evidence="1">
    <location>
        <begin position="1"/>
        <end position="10"/>
    </location>
</feature>
<evidence type="ECO:0000256" key="1">
    <source>
        <dbReference type="SAM" id="MobiDB-lite"/>
    </source>
</evidence>
<gene>
    <name evidence="2" type="ORF">FYK55_10885</name>
</gene>
<protein>
    <recommendedName>
        <fullName evidence="4">HicB family protein</fullName>
    </recommendedName>
</protein>
<keyword evidence="3" id="KW-1185">Reference proteome</keyword>
<evidence type="ECO:0000313" key="3">
    <source>
        <dbReference type="Proteomes" id="UP000324479"/>
    </source>
</evidence>
<dbReference type="RefSeq" id="WP_150076446.1">
    <property type="nucleotide sequence ID" value="NZ_VWOX01000005.1"/>
</dbReference>
<comment type="caution">
    <text evidence="2">The sequence shown here is derived from an EMBL/GenBank/DDBJ whole genome shotgun (WGS) entry which is preliminary data.</text>
</comment>
<feature type="compositionally biased region" description="Low complexity" evidence="1">
    <location>
        <begin position="215"/>
        <end position="227"/>
    </location>
</feature>
<name>A0A5M6D818_9BACT</name>
<organism evidence="2 3">
    <name type="scientific">Roseiconus nitratireducens</name>
    <dbReference type="NCBI Taxonomy" id="2605748"/>
    <lineage>
        <taxon>Bacteria</taxon>
        <taxon>Pseudomonadati</taxon>
        <taxon>Planctomycetota</taxon>
        <taxon>Planctomycetia</taxon>
        <taxon>Pirellulales</taxon>
        <taxon>Pirellulaceae</taxon>
        <taxon>Roseiconus</taxon>
    </lineage>
</organism>